<gene>
    <name evidence="1" type="ORF">LNL84_11585</name>
</gene>
<evidence type="ECO:0008006" key="3">
    <source>
        <dbReference type="Google" id="ProtNLM"/>
    </source>
</evidence>
<dbReference type="Gene3D" id="3.75.10.10">
    <property type="entry name" value="L-arginine/glycine Amidinotransferase, Chain A"/>
    <property type="match status" value="1"/>
</dbReference>
<comment type="caution">
    <text evidence="1">The sequence shown here is derived from an EMBL/GenBank/DDBJ whole genome shotgun (WGS) entry which is preliminary data.</text>
</comment>
<dbReference type="EMBL" id="JAJNNZ010000008">
    <property type="protein sequence ID" value="MCJ2377473.1"/>
    <property type="molecule type" value="Genomic_DNA"/>
</dbReference>
<accession>A0A9X2AZE1</accession>
<sequence length="404" mass="44986">MSTTNNDRREFSKNAGIAGEISNSVSTKAKLHLTAKDFKNVIPKEGEVIPGMAEQGKGIRHYVESEYAKARAVLVGNASELWIPDVDMWEYNNLLKGAPEELKDFMVKYGGTNLWESNPEIAQQMKSESDALAAAFRKHGVHVIRNETGSTPKELVDYNYAWSGQRQWTLFGQSASESFGHAFVSFWEVSNSCISELAHREAINEIMKNDKEAIWMSMPAHFPAADRKNLGPFLAPGDPIVLNKKVIIGIGVEDPSHINDPSKPRSSGDEYGAEILTRMLKPLGWETEIVYFNSNYTYHIDCMMAPLEEGLVAVYEEALITPLEEIEALKGWEVIKVSYEDFKQGACNNEPLGDQKLILPAGCDNLVSELEGRGWLCEQVPYNTIYSLTGSGIHCSTAGIWRQS</sequence>
<dbReference type="AlphaFoldDB" id="A0A9X2AZE1"/>
<dbReference type="Proteomes" id="UP001139488">
    <property type="component" value="Unassembled WGS sequence"/>
</dbReference>
<organism evidence="1 2">
    <name type="scientific">Vibrio gelatinilyticus</name>
    <dbReference type="NCBI Taxonomy" id="2893468"/>
    <lineage>
        <taxon>Bacteria</taxon>
        <taxon>Pseudomonadati</taxon>
        <taxon>Pseudomonadota</taxon>
        <taxon>Gammaproteobacteria</taxon>
        <taxon>Vibrionales</taxon>
        <taxon>Vibrionaceae</taxon>
        <taxon>Vibrio</taxon>
    </lineage>
</organism>
<name>A0A9X2AZE1_9VIBR</name>
<reference evidence="1" key="1">
    <citation type="submission" date="2021-11" db="EMBL/GenBank/DDBJ databases">
        <title>Vibrio ZSDE26 sp. nov. and Vibrio ZSDZ34 sp. nov., isolated from coastal seawater in Qingdao.</title>
        <authorList>
            <person name="Zhang P."/>
        </authorList>
    </citation>
    <scope>NUCLEOTIDE SEQUENCE</scope>
    <source>
        <strain evidence="1">ZSDZ34</strain>
    </source>
</reference>
<protein>
    <recommendedName>
        <fullName evidence="3">Amidinotransferase</fullName>
    </recommendedName>
</protein>
<proteinExistence type="predicted"/>
<evidence type="ECO:0000313" key="1">
    <source>
        <dbReference type="EMBL" id="MCJ2377473.1"/>
    </source>
</evidence>
<keyword evidence="2" id="KW-1185">Reference proteome</keyword>
<dbReference type="RefSeq" id="WP_244357458.1">
    <property type="nucleotide sequence ID" value="NZ_JAJNNZ010000008.1"/>
</dbReference>
<dbReference type="SUPFAM" id="SSF55909">
    <property type="entry name" value="Pentein"/>
    <property type="match status" value="1"/>
</dbReference>
<evidence type="ECO:0000313" key="2">
    <source>
        <dbReference type="Proteomes" id="UP001139488"/>
    </source>
</evidence>